<evidence type="ECO:0000256" key="2">
    <source>
        <dbReference type="ARBA" id="ARBA00023015"/>
    </source>
</evidence>
<proteinExistence type="inferred from homology"/>
<dbReference type="PANTHER" id="PTHR43133">
    <property type="entry name" value="RNA POLYMERASE ECF-TYPE SIGMA FACTO"/>
    <property type="match status" value="1"/>
</dbReference>
<dbReference type="InterPro" id="IPR013324">
    <property type="entry name" value="RNA_pol_sigma_r3/r4-like"/>
</dbReference>
<feature type="domain" description="RNA polymerase sigma factor 70 region 4 type 2" evidence="7">
    <location>
        <begin position="121"/>
        <end position="173"/>
    </location>
</feature>
<keyword evidence="9" id="KW-1185">Reference proteome</keyword>
<dbReference type="SUPFAM" id="SSF88946">
    <property type="entry name" value="Sigma2 domain of RNA polymerase sigma factors"/>
    <property type="match status" value="1"/>
</dbReference>
<dbReference type="NCBIfam" id="TIGR02937">
    <property type="entry name" value="sigma70-ECF"/>
    <property type="match status" value="1"/>
</dbReference>
<dbReference type="Proteomes" id="UP001597237">
    <property type="component" value="Unassembled WGS sequence"/>
</dbReference>
<dbReference type="EMBL" id="JBHUEY010000001">
    <property type="protein sequence ID" value="MFD1782092.1"/>
    <property type="molecule type" value="Genomic_DNA"/>
</dbReference>
<gene>
    <name evidence="8" type="ORF">ACFSC0_01705</name>
</gene>
<keyword evidence="3" id="KW-0731">Sigma factor</keyword>
<feature type="domain" description="RNA polymerase sigma-70 region 2" evidence="6">
    <location>
        <begin position="28"/>
        <end position="95"/>
    </location>
</feature>
<dbReference type="InterPro" id="IPR013249">
    <property type="entry name" value="RNA_pol_sigma70_r4_t2"/>
</dbReference>
<protein>
    <submittedName>
        <fullName evidence="8">RNA polymerase sigma factor</fullName>
    </submittedName>
</protein>
<keyword evidence="4" id="KW-0238">DNA-binding</keyword>
<evidence type="ECO:0000256" key="5">
    <source>
        <dbReference type="ARBA" id="ARBA00023163"/>
    </source>
</evidence>
<keyword evidence="2" id="KW-0805">Transcription regulation</keyword>
<comment type="similarity">
    <text evidence="1">Belongs to the sigma-70 factor family. ECF subfamily.</text>
</comment>
<evidence type="ECO:0000259" key="7">
    <source>
        <dbReference type="Pfam" id="PF08281"/>
    </source>
</evidence>
<evidence type="ECO:0000256" key="3">
    <source>
        <dbReference type="ARBA" id="ARBA00023082"/>
    </source>
</evidence>
<evidence type="ECO:0000313" key="8">
    <source>
        <dbReference type="EMBL" id="MFD1782092.1"/>
    </source>
</evidence>
<evidence type="ECO:0000313" key="9">
    <source>
        <dbReference type="Proteomes" id="UP001597237"/>
    </source>
</evidence>
<dbReference type="Gene3D" id="1.10.10.10">
    <property type="entry name" value="Winged helix-like DNA-binding domain superfamily/Winged helix DNA-binding domain"/>
    <property type="match status" value="1"/>
</dbReference>
<dbReference type="RefSeq" id="WP_377281079.1">
    <property type="nucleotide sequence ID" value="NZ_JBHRSI010000003.1"/>
</dbReference>
<dbReference type="Pfam" id="PF04542">
    <property type="entry name" value="Sigma70_r2"/>
    <property type="match status" value="1"/>
</dbReference>
<dbReference type="SUPFAM" id="SSF88659">
    <property type="entry name" value="Sigma3 and sigma4 domains of RNA polymerase sigma factors"/>
    <property type="match status" value="1"/>
</dbReference>
<dbReference type="InterPro" id="IPR013325">
    <property type="entry name" value="RNA_pol_sigma_r2"/>
</dbReference>
<dbReference type="InterPro" id="IPR039425">
    <property type="entry name" value="RNA_pol_sigma-70-like"/>
</dbReference>
<keyword evidence="5" id="KW-0804">Transcription</keyword>
<evidence type="ECO:0000256" key="1">
    <source>
        <dbReference type="ARBA" id="ARBA00010641"/>
    </source>
</evidence>
<name>A0ABW4MWY0_9CAUL</name>
<comment type="caution">
    <text evidence="8">The sequence shown here is derived from an EMBL/GenBank/DDBJ whole genome shotgun (WGS) entry which is preliminary data.</text>
</comment>
<dbReference type="InterPro" id="IPR036388">
    <property type="entry name" value="WH-like_DNA-bd_sf"/>
</dbReference>
<dbReference type="CDD" id="cd06171">
    <property type="entry name" value="Sigma70_r4"/>
    <property type="match status" value="1"/>
</dbReference>
<dbReference type="InterPro" id="IPR007627">
    <property type="entry name" value="RNA_pol_sigma70_r2"/>
</dbReference>
<organism evidence="8 9">
    <name type="scientific">Phenylobacterium terrae</name>
    <dbReference type="NCBI Taxonomy" id="2665495"/>
    <lineage>
        <taxon>Bacteria</taxon>
        <taxon>Pseudomonadati</taxon>
        <taxon>Pseudomonadota</taxon>
        <taxon>Alphaproteobacteria</taxon>
        <taxon>Caulobacterales</taxon>
        <taxon>Caulobacteraceae</taxon>
        <taxon>Phenylobacterium</taxon>
    </lineage>
</organism>
<sequence length="182" mass="19381">MGREPDRIFDEYLVVLARTGSRPALTRLVMRWSPRLQGYAARVLGDAEAARDVVQETWAAVVAGLGRLEDPARFRAWLFGIATRRCADAQRSAVRVRRLRAVVASEALLAVPAVAAPGERLDLAAAIARLPDDQRAAVALFYGAGLGVGEIAGALGVAPGTVKSRLFAARRALAEFMEGGSS</sequence>
<dbReference type="InterPro" id="IPR014284">
    <property type="entry name" value="RNA_pol_sigma-70_dom"/>
</dbReference>
<reference evidence="9" key="1">
    <citation type="journal article" date="2019" name="Int. J. Syst. Evol. Microbiol.">
        <title>The Global Catalogue of Microorganisms (GCM) 10K type strain sequencing project: providing services to taxonomists for standard genome sequencing and annotation.</title>
        <authorList>
            <consortium name="The Broad Institute Genomics Platform"/>
            <consortium name="The Broad Institute Genome Sequencing Center for Infectious Disease"/>
            <person name="Wu L."/>
            <person name="Ma J."/>
        </authorList>
    </citation>
    <scope>NUCLEOTIDE SEQUENCE [LARGE SCALE GENOMIC DNA]</scope>
    <source>
        <strain evidence="9">DFY28</strain>
    </source>
</reference>
<dbReference type="PANTHER" id="PTHR43133:SF8">
    <property type="entry name" value="RNA POLYMERASE SIGMA FACTOR HI_1459-RELATED"/>
    <property type="match status" value="1"/>
</dbReference>
<evidence type="ECO:0000256" key="4">
    <source>
        <dbReference type="ARBA" id="ARBA00023125"/>
    </source>
</evidence>
<evidence type="ECO:0000259" key="6">
    <source>
        <dbReference type="Pfam" id="PF04542"/>
    </source>
</evidence>
<dbReference type="Pfam" id="PF08281">
    <property type="entry name" value="Sigma70_r4_2"/>
    <property type="match status" value="1"/>
</dbReference>
<dbReference type="Gene3D" id="1.10.1740.10">
    <property type="match status" value="1"/>
</dbReference>
<accession>A0ABW4MWY0</accession>